<evidence type="ECO:0000256" key="2">
    <source>
        <dbReference type="ARBA" id="ARBA00023026"/>
    </source>
</evidence>
<dbReference type="InterPro" id="IPR011050">
    <property type="entry name" value="Pectin_lyase_fold/virulence"/>
</dbReference>
<dbReference type="InterPro" id="IPR036709">
    <property type="entry name" value="Autotransporte_beta_dom_sf"/>
</dbReference>
<dbReference type="PROSITE" id="PS51208">
    <property type="entry name" value="AUTOTRANSPORTER"/>
    <property type="match status" value="1"/>
</dbReference>
<keyword evidence="2" id="KW-0843">Virulence</keyword>
<dbReference type="Pfam" id="PF16168">
    <property type="entry name" value="AIDA"/>
    <property type="match status" value="2"/>
</dbReference>
<dbReference type="InterPro" id="IPR024973">
    <property type="entry name" value="ESPR"/>
</dbReference>
<evidence type="ECO:0000313" key="6">
    <source>
        <dbReference type="Proteomes" id="UP000512043"/>
    </source>
</evidence>
<feature type="domain" description="Autotransporter" evidence="4">
    <location>
        <begin position="913"/>
        <end position="1181"/>
    </location>
</feature>
<name>A0ABD7B0G1_CITFR</name>
<evidence type="ECO:0000256" key="3">
    <source>
        <dbReference type="SAM" id="MobiDB-lite"/>
    </source>
</evidence>
<dbReference type="SUPFAM" id="SSF51126">
    <property type="entry name" value="Pectin lyase-like"/>
    <property type="match status" value="1"/>
</dbReference>
<dbReference type="PANTHER" id="PTHR35037:SF7">
    <property type="entry name" value="AUTOTRANSPORTER"/>
    <property type="match status" value="1"/>
</dbReference>
<dbReference type="Gene3D" id="2.40.128.130">
    <property type="entry name" value="Autotransporter beta-domain"/>
    <property type="match status" value="1"/>
</dbReference>
<organism evidence="5 6">
    <name type="scientific">Citrobacter freundii</name>
    <dbReference type="NCBI Taxonomy" id="546"/>
    <lineage>
        <taxon>Bacteria</taxon>
        <taxon>Pseudomonadati</taxon>
        <taxon>Pseudomonadota</taxon>
        <taxon>Gammaproteobacteria</taxon>
        <taxon>Enterobacterales</taxon>
        <taxon>Enterobacteriaceae</taxon>
        <taxon>Citrobacter</taxon>
        <taxon>Citrobacter freundii complex</taxon>
    </lineage>
</organism>
<dbReference type="NCBIfam" id="TIGR04415">
    <property type="entry name" value="O_hepto_targRPT"/>
    <property type="match status" value="12"/>
</dbReference>
<dbReference type="PANTHER" id="PTHR35037">
    <property type="entry name" value="C-TERMINAL REGION OF AIDA-LIKE PROTEIN"/>
    <property type="match status" value="1"/>
</dbReference>
<dbReference type="CDD" id="cd01343">
    <property type="entry name" value="PL1_Passenger_AT"/>
    <property type="match status" value="1"/>
</dbReference>
<dbReference type="InterPro" id="IPR005546">
    <property type="entry name" value="Autotransporte_beta"/>
</dbReference>
<dbReference type="InterPro" id="IPR004899">
    <property type="entry name" value="Pertactin_central"/>
</dbReference>
<dbReference type="Pfam" id="PF03797">
    <property type="entry name" value="Autotransporter"/>
    <property type="match status" value="1"/>
</dbReference>
<dbReference type="InterPro" id="IPR051551">
    <property type="entry name" value="Autotransporter_adhesion"/>
</dbReference>
<reference evidence="6" key="1">
    <citation type="submission" date="2020-06" db="EMBL/GenBank/DDBJ databases">
        <title>REHAB project genomes.</title>
        <authorList>
            <person name="Shaw L.P."/>
        </authorList>
    </citation>
    <scope>NUCLEOTIDE SEQUENCE [LARGE SCALE GENOMIC DNA]</scope>
    <source>
        <strain evidence="6">RHBSTW-00334</strain>
    </source>
</reference>
<dbReference type="SUPFAM" id="SSF103515">
    <property type="entry name" value="Autotransporter"/>
    <property type="match status" value="1"/>
</dbReference>
<dbReference type="NCBIfam" id="TIGR01414">
    <property type="entry name" value="autotrans_barl"/>
    <property type="match status" value="1"/>
</dbReference>
<dbReference type="Pfam" id="PF13018">
    <property type="entry name" value="ESPR"/>
    <property type="match status" value="1"/>
</dbReference>
<evidence type="ECO:0000259" key="4">
    <source>
        <dbReference type="PROSITE" id="PS51208"/>
    </source>
</evidence>
<evidence type="ECO:0000313" key="5">
    <source>
        <dbReference type="EMBL" id="QLY37331.1"/>
    </source>
</evidence>
<sequence>MNKVYNTVWNESKGMWVVTSELTRKGGLRPRKIKRTALAGLIAGLLLPSQPVLAAAYDNQTLGKGGTMYLGAGDTATNTTINNGGQQHISSGGSATSTTINAAGAQHVSNGGSATDTTIKYGNQYVSSGGSATNTNISGSISNQTVYIGGSATNTVVSASGKQTVYGSATSTTLSNNGTQNVYSGGSASGTVINTTGYQYVFSGGSATDTTINNGAQLVSSGGSATDTTINNNGRQYVYSGGSASGTVINTTGYQYVLSGGSATDTTINNGGRQNVSSGGSATDTTINNGGRQYVLSGGSASGTTINAGTQYVSGGASATDTTINGGGLQYVNNSGSASGTTINAGTQYVSGGASATDTTINGGGLQYVNNSGSASGTTINVGEQHVSGSATDTTINSGGLQYVNNIGSASGTTINAGRQYVAGSATNTTINSGGLQAVISGGRATSTTVHSGGVLQVSAGGSASLVTQNSGGAVVTNTSAALSGTNDKGSFSIVSGNAANMLLENGGYLEVLKDHKASDTTVGSNGTLYVHSGGVLHGTTTLTDKGTLVGDIVTNEGKLYFLNNSDASFTGSLMGAGTLTQEGGSTRFSGLLSQDGGIALQSGGAMTMDALTAKANVTTQSGTTLTLDNGTTLTGNIAGDSTGAGDVAVKGSSVWHIDGDSTVDALTMDNGTVDFRPSTTTRLTPVFQAVSLTLGSLSGSGTFRMNTDIASHTGDMLKVAGNASGNFVLDIKNTGREPVSAGAPLQVVQTGGGDAAFTLNGGKVDAGTWEYVLSKENTNWYLKADTSSPVTPPTNPDTGTPDAGNPDTGTPDAGNPDTGKPDTGNPDTGKPDTGNPDAGKPDTGTPDAGNPDAGNPDAGKPDTGNPDTGTPSPVRRTTKSADAVLGMATAPAYVFNSELQNLRFRHGDFMQSTRSPGGVWGRYTGSDNRISGGASSGYSLTQNGFETGGDKVFDLGESRLAVGAFVSYTDNSISHNRGGDSTIGSTGGGLYATWSDNDGYYVDGVLKYNRFSNELRTRMSDGTAVKGDYSQKGFGGSLEAGKTFSLNDNVWTQPYVRTTAFRADAKDISLNNGMKASLGATKSLQAEAGVNLGMNLDVAGKTVKPYLKAAVSHEFSDSNKVRINNRYDFNNDISGTTGKYGAGVSAQLTPNAEVWAEANYQKGGNIESPVTGSVGFRINF</sequence>
<dbReference type="InterPro" id="IPR006315">
    <property type="entry name" value="OM_autotransptr_brl_dom"/>
</dbReference>
<dbReference type="EMBL" id="CP056597">
    <property type="protein sequence ID" value="QLY37331.1"/>
    <property type="molecule type" value="Genomic_DNA"/>
</dbReference>
<dbReference type="Pfam" id="PF03212">
    <property type="entry name" value="Pertactin"/>
    <property type="match status" value="1"/>
</dbReference>
<keyword evidence="1" id="KW-0732">Signal</keyword>
<dbReference type="Gene3D" id="2.160.20.20">
    <property type="match status" value="2"/>
</dbReference>
<dbReference type="InterPro" id="IPR003991">
    <property type="entry name" value="Pertactin_virulence_factor"/>
</dbReference>
<dbReference type="Proteomes" id="UP000512043">
    <property type="component" value="Chromosome"/>
</dbReference>
<dbReference type="PRINTS" id="PR01484">
    <property type="entry name" value="PRTACTNFAMLY"/>
</dbReference>
<proteinExistence type="predicted"/>
<dbReference type="RefSeq" id="WP_181625428.1">
    <property type="nucleotide sequence ID" value="NZ_CP056597.1"/>
</dbReference>
<dbReference type="InterPro" id="IPR030930">
    <property type="entry name" value="AIDA"/>
</dbReference>
<feature type="region of interest" description="Disordered" evidence="3">
    <location>
        <begin position="784"/>
        <end position="877"/>
    </location>
</feature>
<evidence type="ECO:0000256" key="1">
    <source>
        <dbReference type="ARBA" id="ARBA00022729"/>
    </source>
</evidence>
<dbReference type="SMART" id="SM00869">
    <property type="entry name" value="Autotransporter"/>
    <property type="match status" value="1"/>
</dbReference>
<protein>
    <submittedName>
        <fullName evidence="5">Autotransporter outer membrane beta-barrel domain-containing protein</fullName>
    </submittedName>
</protein>
<accession>A0ABD7B0G1</accession>
<dbReference type="InterPro" id="IPR012332">
    <property type="entry name" value="Autotransporter_pectin_lyase_C"/>
</dbReference>
<gene>
    <name evidence="5" type="ORF">HV164_12710</name>
</gene>
<dbReference type="AlphaFoldDB" id="A0ABD7B0G1"/>